<protein>
    <submittedName>
        <fullName evidence="6">GlcNAc-binding protein A</fullName>
    </submittedName>
</protein>
<name>A0A7K0C857_9ACTN</name>
<dbReference type="CDD" id="cd21177">
    <property type="entry name" value="LPMO_AA10"/>
    <property type="match status" value="1"/>
</dbReference>
<evidence type="ECO:0000256" key="1">
    <source>
        <dbReference type="ARBA" id="ARBA00022729"/>
    </source>
</evidence>
<dbReference type="SUPFAM" id="SSF81296">
    <property type="entry name" value="E set domains"/>
    <property type="match status" value="1"/>
</dbReference>
<gene>
    <name evidence="6" type="primary">gbpA_2</name>
    <name evidence="6" type="ORF">ACRB68_77900</name>
</gene>
<dbReference type="OrthoDB" id="5179374at2"/>
<comment type="caution">
    <text evidence="6">The sequence shown here is derived from an EMBL/GenBank/DDBJ whole genome shotgun (WGS) entry which is preliminary data.</text>
</comment>
<dbReference type="InterPro" id="IPR004302">
    <property type="entry name" value="Cellulose/chitin-bd_N"/>
</dbReference>
<evidence type="ECO:0000256" key="2">
    <source>
        <dbReference type="SAM" id="MobiDB-lite"/>
    </source>
</evidence>
<keyword evidence="3" id="KW-1133">Transmembrane helix</keyword>
<dbReference type="PANTHER" id="PTHR34823">
    <property type="entry name" value="GLCNAC-BINDING PROTEIN A"/>
    <property type="match status" value="1"/>
</dbReference>
<keyword evidence="1 4" id="KW-0732">Signal</keyword>
<feature type="domain" description="Chitin-binding type-4" evidence="5">
    <location>
        <begin position="35"/>
        <end position="213"/>
    </location>
</feature>
<proteinExistence type="predicted"/>
<dbReference type="InterPro" id="IPR051024">
    <property type="entry name" value="GlcNAc_Chitin_IntDeg"/>
</dbReference>
<dbReference type="AlphaFoldDB" id="A0A7K0C857"/>
<evidence type="ECO:0000313" key="6">
    <source>
        <dbReference type="EMBL" id="MQY09661.1"/>
    </source>
</evidence>
<dbReference type="InterPro" id="IPR014756">
    <property type="entry name" value="Ig_E-set"/>
</dbReference>
<dbReference type="Gene3D" id="2.70.50.50">
    <property type="entry name" value="chitin-binding protein cbp21"/>
    <property type="match status" value="1"/>
</dbReference>
<keyword evidence="3" id="KW-0472">Membrane</keyword>
<dbReference type="RefSeq" id="WP_153541843.1">
    <property type="nucleotide sequence ID" value="NZ_WEGH01000007.1"/>
</dbReference>
<evidence type="ECO:0000313" key="7">
    <source>
        <dbReference type="Proteomes" id="UP000487268"/>
    </source>
</evidence>
<accession>A0A7K0C857</accession>
<reference evidence="6 7" key="1">
    <citation type="submission" date="2019-10" db="EMBL/GenBank/DDBJ databases">
        <title>Actinomadura rubteroloni sp. nov. and Actinomadura macrotermitis sp. nov., isolated from the gut of fungus growing-termite Macrotermes natalensis.</title>
        <authorList>
            <person name="Benndorf R."/>
            <person name="Martin K."/>
            <person name="Kuefner M."/>
            <person name="De Beer W."/>
            <person name="Kaster A.-K."/>
            <person name="Vollmers J."/>
            <person name="Poulsen M."/>
            <person name="Beemelmanns C."/>
        </authorList>
    </citation>
    <scope>NUCLEOTIDE SEQUENCE [LARGE SCALE GENOMIC DNA]</scope>
    <source>
        <strain evidence="6 7">RB68</strain>
    </source>
</reference>
<dbReference type="Proteomes" id="UP000487268">
    <property type="component" value="Unassembled WGS sequence"/>
</dbReference>
<dbReference type="Pfam" id="PF03067">
    <property type="entry name" value="LPMO_10"/>
    <property type="match status" value="1"/>
</dbReference>
<feature type="region of interest" description="Disordered" evidence="2">
    <location>
        <begin position="221"/>
        <end position="280"/>
    </location>
</feature>
<feature type="chain" id="PRO_5029896065" evidence="4">
    <location>
        <begin position="35"/>
        <end position="314"/>
    </location>
</feature>
<organism evidence="6 7">
    <name type="scientific">Actinomadura macrotermitis</name>
    <dbReference type="NCBI Taxonomy" id="2585200"/>
    <lineage>
        <taxon>Bacteria</taxon>
        <taxon>Bacillati</taxon>
        <taxon>Actinomycetota</taxon>
        <taxon>Actinomycetes</taxon>
        <taxon>Streptosporangiales</taxon>
        <taxon>Thermomonosporaceae</taxon>
        <taxon>Actinomadura</taxon>
    </lineage>
</organism>
<dbReference type="PANTHER" id="PTHR34823:SF1">
    <property type="entry name" value="CHITIN-BINDING TYPE-4 DOMAIN-CONTAINING PROTEIN"/>
    <property type="match status" value="1"/>
</dbReference>
<keyword evidence="7" id="KW-1185">Reference proteome</keyword>
<sequence>MNNRVKTFGRTAAAVTAATAPVAGLTLAASPALAHGTMQNPISRSLACYQENPESPRSAACKAAVAAGGPQPFYDWNGVRSANAAGRHRQVVPNGKLCSAGDPAFRGLDLARADWPATNLKSGAAYTFRFRVTAQHRGGFQLYITKNGYDPRKPLTWANLESKPFLTKNDPVASGGVYTLPGKLPAGKKGRHLIYMIWQRTDSPEAFYSCSDVVFGGTGGSAGGGAGKPSTKPTAKPKPAPTQPGRPCAPIAPPHTHHDDQVALKSRPASNDSPASGDAAGTAMIAGTVGLALGGVGGLLLTGRRRRDAARPRG</sequence>
<dbReference type="EMBL" id="WEGH01000007">
    <property type="protein sequence ID" value="MQY09661.1"/>
    <property type="molecule type" value="Genomic_DNA"/>
</dbReference>
<feature type="transmembrane region" description="Helical" evidence="3">
    <location>
        <begin position="279"/>
        <end position="301"/>
    </location>
</feature>
<keyword evidence="3" id="KW-0812">Transmembrane</keyword>
<feature type="signal peptide" evidence="4">
    <location>
        <begin position="1"/>
        <end position="34"/>
    </location>
</feature>
<evidence type="ECO:0000259" key="5">
    <source>
        <dbReference type="Pfam" id="PF03067"/>
    </source>
</evidence>
<evidence type="ECO:0000256" key="4">
    <source>
        <dbReference type="SAM" id="SignalP"/>
    </source>
</evidence>
<evidence type="ECO:0000256" key="3">
    <source>
        <dbReference type="SAM" id="Phobius"/>
    </source>
</evidence>